<protein>
    <submittedName>
        <fullName evidence="2">Uncharacterized protein</fullName>
    </submittedName>
</protein>
<keyword evidence="3" id="KW-1185">Reference proteome</keyword>
<evidence type="ECO:0000313" key="3">
    <source>
        <dbReference type="Proteomes" id="UP000250235"/>
    </source>
</evidence>
<feature type="compositionally biased region" description="Polar residues" evidence="1">
    <location>
        <begin position="1"/>
        <end position="10"/>
    </location>
</feature>
<reference evidence="2 3" key="1">
    <citation type="journal article" date="2015" name="Proc. Natl. Acad. Sci. U.S.A.">
        <title>The resurrection genome of Boea hygrometrica: A blueprint for survival of dehydration.</title>
        <authorList>
            <person name="Xiao L."/>
            <person name="Yang G."/>
            <person name="Zhang L."/>
            <person name="Yang X."/>
            <person name="Zhao S."/>
            <person name="Ji Z."/>
            <person name="Zhou Q."/>
            <person name="Hu M."/>
            <person name="Wang Y."/>
            <person name="Chen M."/>
            <person name="Xu Y."/>
            <person name="Jin H."/>
            <person name="Xiao X."/>
            <person name="Hu G."/>
            <person name="Bao F."/>
            <person name="Hu Y."/>
            <person name="Wan P."/>
            <person name="Li L."/>
            <person name="Deng X."/>
            <person name="Kuang T."/>
            <person name="Xiang C."/>
            <person name="Zhu J.K."/>
            <person name="Oliver M.J."/>
            <person name="He Y."/>
        </authorList>
    </citation>
    <scope>NUCLEOTIDE SEQUENCE [LARGE SCALE GENOMIC DNA]</scope>
    <source>
        <strain evidence="3">cv. XS01</strain>
    </source>
</reference>
<dbReference type="AlphaFoldDB" id="A0A2Z7BXZ9"/>
<evidence type="ECO:0000256" key="1">
    <source>
        <dbReference type="SAM" id="MobiDB-lite"/>
    </source>
</evidence>
<feature type="region of interest" description="Disordered" evidence="1">
    <location>
        <begin position="127"/>
        <end position="146"/>
    </location>
</feature>
<dbReference type="Proteomes" id="UP000250235">
    <property type="component" value="Unassembled WGS sequence"/>
</dbReference>
<dbReference type="EMBL" id="KV000931">
    <property type="protein sequence ID" value="KZV39512.1"/>
    <property type="molecule type" value="Genomic_DNA"/>
</dbReference>
<feature type="region of interest" description="Disordered" evidence="1">
    <location>
        <begin position="153"/>
        <end position="173"/>
    </location>
</feature>
<proteinExistence type="predicted"/>
<name>A0A2Z7BXZ9_9LAMI</name>
<feature type="region of interest" description="Disordered" evidence="1">
    <location>
        <begin position="1"/>
        <end position="31"/>
    </location>
</feature>
<sequence length="292" mass="32058">MDNTDPNNTKAGKEIREPVSPSQLGGRHSNPIVTTPMIALDFSGTTHLSANHNVAFNQNLTPVILLNKVLAANTKLRMAGNPYLEAETSGRTIGFHCTKKTTTSRSSPRSFYSLRWVTIGRATHKESSATKIAQNNGGERRQSTEKSHAFTVNGINSNNHTLHFSSHHQNDAASHQQLIPNPFQNNQQLVTINNSNDDVRDTSHSLPTAGHKALHSKRCVSTYQNDVASPSAAGHSNQQLVARLNQFLTNATADSATLSAVNTKKLTNTCRFLVNPRTRASAASRYLFKRYY</sequence>
<feature type="compositionally biased region" description="Polar residues" evidence="1">
    <location>
        <begin position="153"/>
        <end position="164"/>
    </location>
</feature>
<organism evidence="2 3">
    <name type="scientific">Dorcoceras hygrometricum</name>
    <dbReference type="NCBI Taxonomy" id="472368"/>
    <lineage>
        <taxon>Eukaryota</taxon>
        <taxon>Viridiplantae</taxon>
        <taxon>Streptophyta</taxon>
        <taxon>Embryophyta</taxon>
        <taxon>Tracheophyta</taxon>
        <taxon>Spermatophyta</taxon>
        <taxon>Magnoliopsida</taxon>
        <taxon>eudicotyledons</taxon>
        <taxon>Gunneridae</taxon>
        <taxon>Pentapetalae</taxon>
        <taxon>asterids</taxon>
        <taxon>lamiids</taxon>
        <taxon>Lamiales</taxon>
        <taxon>Gesneriaceae</taxon>
        <taxon>Didymocarpoideae</taxon>
        <taxon>Trichosporeae</taxon>
        <taxon>Loxocarpinae</taxon>
        <taxon>Dorcoceras</taxon>
    </lineage>
</organism>
<evidence type="ECO:0000313" key="2">
    <source>
        <dbReference type="EMBL" id="KZV39512.1"/>
    </source>
</evidence>
<accession>A0A2Z7BXZ9</accession>
<gene>
    <name evidence="2" type="ORF">F511_19511</name>
</gene>